<keyword evidence="1" id="KW-0175">Coiled coil</keyword>
<name>A0ABQ5ZXT9_9GAMM</name>
<dbReference type="Proteomes" id="UP001156682">
    <property type="component" value="Unassembled WGS sequence"/>
</dbReference>
<gene>
    <name evidence="3" type="ORF">GCM10007878_13200</name>
</gene>
<evidence type="ECO:0000313" key="3">
    <source>
        <dbReference type="EMBL" id="GLR63883.1"/>
    </source>
</evidence>
<feature type="coiled-coil region" evidence="1">
    <location>
        <begin position="84"/>
        <end position="143"/>
    </location>
</feature>
<feature type="region of interest" description="Disordered" evidence="2">
    <location>
        <begin position="17"/>
        <end position="49"/>
    </location>
</feature>
<feature type="compositionally biased region" description="Polar residues" evidence="2">
    <location>
        <begin position="17"/>
        <end position="38"/>
    </location>
</feature>
<evidence type="ECO:0008006" key="5">
    <source>
        <dbReference type="Google" id="ProtNLM"/>
    </source>
</evidence>
<evidence type="ECO:0000256" key="2">
    <source>
        <dbReference type="SAM" id="MobiDB-lite"/>
    </source>
</evidence>
<accession>A0ABQ5ZXT9</accession>
<protein>
    <recommendedName>
        <fullName evidence="5">FlxA-like protein</fullName>
    </recommendedName>
</protein>
<sequence>MPLTFSSDSLRLANSKQANTIKAQAGTSTTMTNDSLTRSRVAPEDSAAKENKSIYLHLSEEAKNKSRLEKKKEAIDKSDLPTKIKDYLKRIHELKEELRKLQQELKKVMANNNISEEQKDLQADQLQKQINALNNALVSTLNALEKDLKEEPLTQEQAATFAELLL</sequence>
<dbReference type="EMBL" id="BSOR01000020">
    <property type="protein sequence ID" value="GLR63883.1"/>
    <property type="molecule type" value="Genomic_DNA"/>
</dbReference>
<keyword evidence="4" id="KW-1185">Reference proteome</keyword>
<reference evidence="4" key="1">
    <citation type="journal article" date="2019" name="Int. J. Syst. Evol. Microbiol.">
        <title>The Global Catalogue of Microorganisms (GCM) 10K type strain sequencing project: providing services to taxonomists for standard genome sequencing and annotation.</title>
        <authorList>
            <consortium name="The Broad Institute Genomics Platform"/>
            <consortium name="The Broad Institute Genome Sequencing Center for Infectious Disease"/>
            <person name="Wu L."/>
            <person name="Ma J."/>
        </authorList>
    </citation>
    <scope>NUCLEOTIDE SEQUENCE [LARGE SCALE GENOMIC DNA]</scope>
    <source>
        <strain evidence="4">NBRC 100033</strain>
    </source>
</reference>
<evidence type="ECO:0000313" key="4">
    <source>
        <dbReference type="Proteomes" id="UP001156682"/>
    </source>
</evidence>
<dbReference type="RefSeq" id="WP_051610352.1">
    <property type="nucleotide sequence ID" value="NZ_BSOR01000020.1"/>
</dbReference>
<comment type="caution">
    <text evidence="3">The sequence shown here is derived from an EMBL/GenBank/DDBJ whole genome shotgun (WGS) entry which is preliminary data.</text>
</comment>
<proteinExistence type="predicted"/>
<evidence type="ECO:0000256" key="1">
    <source>
        <dbReference type="SAM" id="Coils"/>
    </source>
</evidence>
<organism evidence="3 4">
    <name type="scientific">Marinospirillum insulare</name>
    <dbReference type="NCBI Taxonomy" id="217169"/>
    <lineage>
        <taxon>Bacteria</taxon>
        <taxon>Pseudomonadati</taxon>
        <taxon>Pseudomonadota</taxon>
        <taxon>Gammaproteobacteria</taxon>
        <taxon>Oceanospirillales</taxon>
        <taxon>Oceanospirillaceae</taxon>
        <taxon>Marinospirillum</taxon>
    </lineage>
</organism>